<proteinExistence type="predicted"/>
<evidence type="ECO:0000313" key="8">
    <source>
        <dbReference type="EMBL" id="CUG91688.1"/>
    </source>
</evidence>
<dbReference type="Proteomes" id="UP000051952">
    <property type="component" value="Unassembled WGS sequence"/>
</dbReference>
<evidence type="ECO:0000256" key="2">
    <source>
        <dbReference type="ARBA" id="ARBA00022679"/>
    </source>
</evidence>
<feature type="region of interest" description="Disordered" evidence="6">
    <location>
        <begin position="459"/>
        <end position="487"/>
    </location>
</feature>
<protein>
    <submittedName>
        <fullName evidence="8">Phosphofructokinase, putative</fullName>
    </submittedName>
</protein>
<feature type="compositionally biased region" description="Polar residues" evidence="6">
    <location>
        <begin position="473"/>
        <end position="487"/>
    </location>
</feature>
<keyword evidence="9" id="KW-1185">Reference proteome</keyword>
<dbReference type="GO" id="GO:0046872">
    <property type="term" value="F:metal ion binding"/>
    <property type="evidence" value="ECO:0007669"/>
    <property type="project" value="UniProtKB-KW"/>
</dbReference>
<gene>
    <name evidence="8" type="ORF">BSAL_33550</name>
</gene>
<accession>A0A0S4JJJ5</accession>
<dbReference type="SUPFAM" id="SSF53784">
    <property type="entry name" value="Phosphofructokinase"/>
    <property type="match status" value="1"/>
</dbReference>
<dbReference type="PANTHER" id="PTHR45770">
    <property type="entry name" value="ATP-DEPENDENT 6-PHOSPHOFRUCTOKINASE 1"/>
    <property type="match status" value="1"/>
</dbReference>
<dbReference type="GO" id="GO:0003872">
    <property type="term" value="F:6-phosphofructokinase activity"/>
    <property type="evidence" value="ECO:0007669"/>
    <property type="project" value="InterPro"/>
</dbReference>
<sequence length="487" mass="52980">MSSPPTTKKPSSSPTSTAAPIVVALLTSGRIAPSFGPAVGGFLRRYQDLVLGDAQAAQTTPQQGIKFIVYRHGYRGLLTGDTVEVKAEDFAASEVFSKNGGSPAGASRTRLSNVPHLLKRGFIKEGDDPHELAAQQLMKDNVRVLHVIGSASAQFTASRLSALLNGKYHYPLHHVGLAKTIENDMSPIRMTLGALTAAEEGAKFFENVVAEHNSNPRMLIIHEIKGRAAGWLAAATAREYRKRLDHRNFASSFGQAREVLEVHAVYTPEMHIDFPSEIGRLRRCMDRHDNVNIFVAQGTLLSVIEAELAAEQGGDVARHPAFGYPIIDTAAWFAKKLKDGIGAEKVLIQRSGVYVRAAPANNADRMLTTSCVNYAVDLVVSHVIEGRPITGSTSSASSSRAAQSTKSNVLRGVVGHDDRFDGQLRLVEVEPLMRKWPFDVAVPWFVELLAAIGQPQESAGHLRKRREIEGKQQRTTSATKSSVKSRL</sequence>
<dbReference type="InterPro" id="IPR050929">
    <property type="entry name" value="PFKA"/>
</dbReference>
<dbReference type="InterPro" id="IPR022953">
    <property type="entry name" value="ATP_PFK"/>
</dbReference>
<keyword evidence="2" id="KW-0808">Transferase</keyword>
<dbReference type="Gene3D" id="3.40.50.450">
    <property type="match status" value="1"/>
</dbReference>
<dbReference type="OrthoDB" id="537915at2759"/>
<evidence type="ECO:0000259" key="7">
    <source>
        <dbReference type="Pfam" id="PF00365"/>
    </source>
</evidence>
<evidence type="ECO:0000256" key="5">
    <source>
        <dbReference type="ARBA" id="ARBA00022842"/>
    </source>
</evidence>
<dbReference type="UniPathway" id="UPA00109">
    <property type="reaction ID" value="UER00182"/>
</dbReference>
<dbReference type="Gene3D" id="3.40.50.460">
    <property type="entry name" value="Phosphofructokinase domain"/>
    <property type="match status" value="1"/>
</dbReference>
<evidence type="ECO:0000256" key="1">
    <source>
        <dbReference type="ARBA" id="ARBA00001946"/>
    </source>
</evidence>
<evidence type="ECO:0000256" key="6">
    <source>
        <dbReference type="SAM" id="MobiDB-lite"/>
    </source>
</evidence>
<dbReference type="AlphaFoldDB" id="A0A0S4JJJ5"/>
<dbReference type="InterPro" id="IPR000023">
    <property type="entry name" value="Phosphofructokinase_dom"/>
</dbReference>
<reference evidence="9" key="1">
    <citation type="submission" date="2015-09" db="EMBL/GenBank/DDBJ databases">
        <authorList>
            <consortium name="Pathogen Informatics"/>
        </authorList>
    </citation>
    <scope>NUCLEOTIDE SEQUENCE [LARGE SCALE GENOMIC DNA]</scope>
    <source>
        <strain evidence="9">Lake Konstanz</strain>
    </source>
</reference>
<dbReference type="InterPro" id="IPR035966">
    <property type="entry name" value="PKF_sf"/>
</dbReference>
<dbReference type="EMBL" id="CYKH01001957">
    <property type="protein sequence ID" value="CUG91688.1"/>
    <property type="molecule type" value="Genomic_DNA"/>
</dbReference>
<dbReference type="Pfam" id="PF00365">
    <property type="entry name" value="PFK"/>
    <property type="match status" value="1"/>
</dbReference>
<organism evidence="8 9">
    <name type="scientific">Bodo saltans</name>
    <name type="common">Flagellated protozoan</name>
    <dbReference type="NCBI Taxonomy" id="75058"/>
    <lineage>
        <taxon>Eukaryota</taxon>
        <taxon>Discoba</taxon>
        <taxon>Euglenozoa</taxon>
        <taxon>Kinetoplastea</taxon>
        <taxon>Metakinetoplastina</taxon>
        <taxon>Eubodonida</taxon>
        <taxon>Bodonidae</taxon>
        <taxon>Bodo</taxon>
    </lineage>
</organism>
<feature type="domain" description="Phosphofructokinase" evidence="7">
    <location>
        <begin position="57"/>
        <end position="378"/>
    </location>
</feature>
<comment type="cofactor">
    <cofactor evidence="1">
        <name>Mg(2+)</name>
        <dbReference type="ChEBI" id="CHEBI:18420"/>
    </cofactor>
</comment>
<dbReference type="OMA" id="DCGWLTA"/>
<keyword evidence="5" id="KW-0460">Magnesium</keyword>
<dbReference type="PRINTS" id="PR00476">
    <property type="entry name" value="PHFRCTKINASE"/>
</dbReference>
<evidence type="ECO:0000256" key="3">
    <source>
        <dbReference type="ARBA" id="ARBA00022723"/>
    </source>
</evidence>
<evidence type="ECO:0000313" key="9">
    <source>
        <dbReference type="Proteomes" id="UP000051952"/>
    </source>
</evidence>
<dbReference type="GO" id="GO:0006002">
    <property type="term" value="P:fructose 6-phosphate metabolic process"/>
    <property type="evidence" value="ECO:0007669"/>
    <property type="project" value="InterPro"/>
</dbReference>
<evidence type="ECO:0000256" key="4">
    <source>
        <dbReference type="ARBA" id="ARBA00022777"/>
    </source>
</evidence>
<keyword evidence="3" id="KW-0479">Metal-binding</keyword>
<dbReference type="VEuPathDB" id="TriTrypDB:BSAL_33550"/>
<keyword evidence="4 8" id="KW-0418">Kinase</keyword>
<name>A0A0S4JJJ5_BODSA</name>